<evidence type="ECO:0000256" key="1">
    <source>
        <dbReference type="ARBA" id="ARBA00004776"/>
    </source>
</evidence>
<dbReference type="Gene3D" id="3.90.550.10">
    <property type="entry name" value="Spore Coat Polysaccharide Biosynthesis Protein SpsA, Chain A"/>
    <property type="match status" value="1"/>
</dbReference>
<dbReference type="SUPFAM" id="SSF53448">
    <property type="entry name" value="Nucleotide-diphospho-sugar transferases"/>
    <property type="match status" value="1"/>
</dbReference>
<evidence type="ECO:0000256" key="3">
    <source>
        <dbReference type="ARBA" id="ARBA00022676"/>
    </source>
</evidence>
<dbReference type="Proteomes" id="UP000423274">
    <property type="component" value="Chromosome"/>
</dbReference>
<dbReference type="EMBL" id="CP022954">
    <property type="protein sequence ID" value="QGV18749.1"/>
    <property type="molecule type" value="Genomic_DNA"/>
</dbReference>
<dbReference type="PANTHER" id="PTHR43179">
    <property type="entry name" value="RHAMNOSYLTRANSFERASE WBBL"/>
    <property type="match status" value="1"/>
</dbReference>
<dbReference type="AlphaFoldDB" id="A0AAP9KVX9"/>
<accession>A0AAP9KVX9</accession>
<evidence type="ECO:0000313" key="5">
    <source>
        <dbReference type="EMBL" id="QGV18749.1"/>
    </source>
</evidence>
<gene>
    <name evidence="5" type="ORF">LCAKO_2241</name>
</gene>
<sequence length="260" mass="29951">MNIVFSVVLYRTPVSTIKKIIHDFGVLRNESEYALTLVLFENGSNISELNTYLIETAKKCPGVKVLLSKDNLGFGGGHNFVFDQIKSQYFVVMNPDIQGINTRDFDETINYLVMNPEVGLLVPKLVNPDGSVQLTNKLQSTVFDQAIRLLGGKFFKKRRLRFVQASNGYTTVMPTKNAHGAFMIFRSSTFESIKGFDERYFLYMEDTDITMKVNSISQSVYYPFFSVVHEWQQANRKISGVREMLKSMIKYYNKWGWKLF</sequence>
<keyword evidence="3" id="KW-0328">Glycosyltransferase</keyword>
<dbReference type="GO" id="GO:0016757">
    <property type="term" value="F:glycosyltransferase activity"/>
    <property type="evidence" value="ECO:0007669"/>
    <property type="project" value="UniProtKB-KW"/>
</dbReference>
<evidence type="ECO:0000256" key="2">
    <source>
        <dbReference type="ARBA" id="ARBA00006739"/>
    </source>
</evidence>
<evidence type="ECO:0000256" key="4">
    <source>
        <dbReference type="ARBA" id="ARBA00022679"/>
    </source>
</evidence>
<keyword evidence="4 5" id="KW-0808">Transferase</keyword>
<dbReference type="PANTHER" id="PTHR43179:SF12">
    <property type="entry name" value="GALACTOFURANOSYLTRANSFERASE GLFT2"/>
    <property type="match status" value="1"/>
</dbReference>
<dbReference type="InterPro" id="IPR029044">
    <property type="entry name" value="Nucleotide-diphossugar_trans"/>
</dbReference>
<comment type="pathway">
    <text evidence="1">Cell wall biogenesis; cell wall polysaccharide biosynthesis.</text>
</comment>
<comment type="similarity">
    <text evidence="2">Belongs to the glycosyltransferase 2 family.</text>
</comment>
<evidence type="ECO:0000313" key="6">
    <source>
        <dbReference type="Proteomes" id="UP000423274"/>
    </source>
</evidence>
<organism evidence="5 6">
    <name type="scientific">Lacticaseibacillus paracasei subsp. paracasei</name>
    <dbReference type="NCBI Taxonomy" id="47714"/>
    <lineage>
        <taxon>Bacteria</taxon>
        <taxon>Bacillati</taxon>
        <taxon>Bacillota</taxon>
        <taxon>Bacilli</taxon>
        <taxon>Lactobacillales</taxon>
        <taxon>Lactobacillaceae</taxon>
        <taxon>Lacticaseibacillus</taxon>
    </lineage>
</organism>
<proteinExistence type="inferred from homology"/>
<name>A0AAP9KVX9_LACPA</name>
<dbReference type="RefSeq" id="WP_003599437.1">
    <property type="nucleotide sequence ID" value="NZ_CP022954.1"/>
</dbReference>
<reference evidence="5 6" key="1">
    <citation type="submission" date="2017-08" db="EMBL/GenBank/DDBJ databases">
        <title>Genome sequence, comparative genomics and functional analysis of the highly adhesive Lactobacillus paracasei Kobulty strain.</title>
        <authorList>
            <person name="Koryszewska-Baginska A."/>
            <person name="Grynberg M."/>
            <person name="Aleksandrzak-Piekarczyk T."/>
        </authorList>
    </citation>
    <scope>NUCLEOTIDE SEQUENCE [LARGE SCALE GENOMIC DNA]</scope>
    <source>
        <strain evidence="5 6">IBB3423</strain>
    </source>
</reference>
<protein>
    <submittedName>
        <fullName evidence="5">Glycosyl transferase, group 2 family protein</fullName>
    </submittedName>
</protein>